<evidence type="ECO:0000313" key="2">
    <source>
        <dbReference type="EMBL" id="KAF3005060.1"/>
    </source>
</evidence>
<accession>A0A9P4THL2</accession>
<dbReference type="EMBL" id="SWKU01000007">
    <property type="protein sequence ID" value="KAF3005060.1"/>
    <property type="molecule type" value="Genomic_DNA"/>
</dbReference>
<reference evidence="2" key="1">
    <citation type="submission" date="2019-04" db="EMBL/GenBank/DDBJ databases">
        <title>Sequencing of skin fungus with MAO and IRED activity.</title>
        <authorList>
            <person name="Marsaioli A.J."/>
            <person name="Bonatto J.M.C."/>
            <person name="Reis Junior O."/>
        </authorList>
    </citation>
    <scope>NUCLEOTIDE SEQUENCE</scope>
    <source>
        <strain evidence="2">30M1</strain>
    </source>
</reference>
<gene>
    <name evidence="2" type="ORF">E8E13_009472</name>
</gene>
<dbReference type="OrthoDB" id="4158258at2759"/>
<proteinExistence type="predicted"/>
<dbReference type="Proteomes" id="UP000801428">
    <property type="component" value="Unassembled WGS sequence"/>
</dbReference>
<dbReference type="AlphaFoldDB" id="A0A9P4THL2"/>
<evidence type="ECO:0000256" key="1">
    <source>
        <dbReference type="SAM" id="MobiDB-lite"/>
    </source>
</evidence>
<protein>
    <submittedName>
        <fullName evidence="2">Uncharacterized protein</fullName>
    </submittedName>
</protein>
<evidence type="ECO:0000313" key="3">
    <source>
        <dbReference type="Proteomes" id="UP000801428"/>
    </source>
</evidence>
<comment type="caution">
    <text evidence="2">The sequence shown here is derived from an EMBL/GenBank/DDBJ whole genome shotgun (WGS) entry which is preliminary data.</text>
</comment>
<sequence length="165" mass="18582">MPSLFSKKKDNEAESSRPVAPEASTTLPPSYADDATPPTYKAASYLSSLLEGDPNDKVDVPMIHTTQKHSMGDYLPWGSAGKTGKRTVISRSMTRDCYVKHYAKDKDGNYIGTEKPYPDHQLVFVPNKSTPDDIMQQLNEFVDVRHDIRNLHERKEMKRIPDSVA</sequence>
<keyword evidence="3" id="KW-1185">Reference proteome</keyword>
<organism evidence="2 3">
    <name type="scientific">Curvularia kusanoi</name>
    <name type="common">Cochliobolus kusanoi</name>
    <dbReference type="NCBI Taxonomy" id="90978"/>
    <lineage>
        <taxon>Eukaryota</taxon>
        <taxon>Fungi</taxon>
        <taxon>Dikarya</taxon>
        <taxon>Ascomycota</taxon>
        <taxon>Pezizomycotina</taxon>
        <taxon>Dothideomycetes</taxon>
        <taxon>Pleosporomycetidae</taxon>
        <taxon>Pleosporales</taxon>
        <taxon>Pleosporineae</taxon>
        <taxon>Pleosporaceae</taxon>
        <taxon>Curvularia</taxon>
    </lineage>
</organism>
<name>A0A9P4THL2_CURKU</name>
<feature type="region of interest" description="Disordered" evidence="1">
    <location>
        <begin position="1"/>
        <end position="39"/>
    </location>
</feature>